<evidence type="ECO:0000313" key="10">
    <source>
        <dbReference type="Proteomes" id="UP000431533"/>
    </source>
</evidence>
<feature type="transmembrane region" description="Helical" evidence="7">
    <location>
        <begin position="169"/>
        <end position="189"/>
    </location>
</feature>
<feature type="transmembrane region" description="Helical" evidence="7">
    <location>
        <begin position="59"/>
        <end position="78"/>
    </location>
</feature>
<proteinExistence type="inferred from homology"/>
<feature type="region of interest" description="Disordered" evidence="6">
    <location>
        <begin position="399"/>
        <end position="420"/>
    </location>
</feature>
<comment type="caution">
    <text evidence="9">The sequence shown here is derived from an EMBL/GenBank/DDBJ whole genome shotgun (WGS) entry which is preliminary data.</text>
</comment>
<protein>
    <recommendedName>
        <fullName evidence="8">Rhodopsin domain-containing protein</fullName>
    </recommendedName>
</protein>
<dbReference type="Pfam" id="PF20684">
    <property type="entry name" value="Fung_rhodopsin"/>
    <property type="match status" value="1"/>
</dbReference>
<feature type="non-terminal residue" evidence="9">
    <location>
        <position position="1"/>
    </location>
</feature>
<dbReference type="OrthoDB" id="5417887at2759"/>
<dbReference type="InterPro" id="IPR052337">
    <property type="entry name" value="SAT4-like"/>
</dbReference>
<dbReference type="AlphaFoldDB" id="A0A8H8QYP1"/>
<evidence type="ECO:0000259" key="8">
    <source>
        <dbReference type="Pfam" id="PF20684"/>
    </source>
</evidence>
<dbReference type="RefSeq" id="XP_031003259.1">
    <property type="nucleotide sequence ID" value="XM_031152170.1"/>
</dbReference>
<dbReference type="EMBL" id="QGMH01000129">
    <property type="protein sequence ID" value="TVY24471.1"/>
    <property type="molecule type" value="Genomic_DNA"/>
</dbReference>
<feature type="transmembrane region" description="Helical" evidence="7">
    <location>
        <begin position="251"/>
        <end position="272"/>
    </location>
</feature>
<keyword evidence="2 7" id="KW-0812">Transmembrane</keyword>
<accession>A0A8H8QYP1</accession>
<evidence type="ECO:0000256" key="6">
    <source>
        <dbReference type="SAM" id="MobiDB-lite"/>
    </source>
</evidence>
<feature type="transmembrane region" description="Helical" evidence="7">
    <location>
        <begin position="213"/>
        <end position="239"/>
    </location>
</feature>
<keyword evidence="10" id="KW-1185">Reference proteome</keyword>
<comment type="similarity">
    <text evidence="5">Belongs to the SAT4 family.</text>
</comment>
<keyword evidence="3 7" id="KW-1133">Transmembrane helix</keyword>
<comment type="subcellular location">
    <subcellularLocation>
        <location evidence="1">Membrane</location>
        <topology evidence="1">Multi-pass membrane protein</topology>
    </subcellularLocation>
</comment>
<organism evidence="9 10">
    <name type="scientific">Lachnellula hyalina</name>
    <dbReference type="NCBI Taxonomy" id="1316788"/>
    <lineage>
        <taxon>Eukaryota</taxon>
        <taxon>Fungi</taxon>
        <taxon>Dikarya</taxon>
        <taxon>Ascomycota</taxon>
        <taxon>Pezizomycotina</taxon>
        <taxon>Leotiomycetes</taxon>
        <taxon>Helotiales</taxon>
        <taxon>Lachnaceae</taxon>
        <taxon>Lachnellula</taxon>
    </lineage>
</organism>
<sequence length="420" mass="47146">LSFQQVLSMSDIGGYGHTILSVMVSYHSFLLLPYSSVFRLSKSVSSSRWLLFAENVANSLQWLETAIALLFVCLRLWTRIRITQTVGWDDYLIVLSWLMLMPYTVGCTVAVTHGFGRHSTELTLDGIVAATKAEIIGQTFCIIGIATSKSSAAIFLLRITIIQWHKMVLYLLMFAVTIVVIIDALFDFIRCNPIEHVWNPTIDAKCWVSTEGFATLSIVAGSFSAAADFVLAVMPWFILWNLQMKRKEKRLIAASMSLGFFAMVCGIIRAIALESLTSRSDYSYDTIGLILWSSTELMVTILTATIPCLRPLYSRIRGYSTHSYSDNPNRLRTRSYHLDNIGVDRETDSNHKLNLEPHNDYSRATVVGGKQDDESDKSILAQGEGNIIRTNVISVQVEYDQGSQWGNKKKKNWSAPNEGH</sequence>
<dbReference type="GeneID" id="41987438"/>
<feature type="transmembrane region" description="Helical" evidence="7">
    <location>
        <begin position="90"/>
        <end position="115"/>
    </location>
</feature>
<dbReference type="Proteomes" id="UP000431533">
    <property type="component" value="Unassembled WGS sequence"/>
</dbReference>
<evidence type="ECO:0000256" key="5">
    <source>
        <dbReference type="ARBA" id="ARBA00038359"/>
    </source>
</evidence>
<evidence type="ECO:0000256" key="7">
    <source>
        <dbReference type="SAM" id="Phobius"/>
    </source>
</evidence>
<evidence type="ECO:0000313" key="9">
    <source>
        <dbReference type="EMBL" id="TVY24471.1"/>
    </source>
</evidence>
<gene>
    <name evidence="9" type="ORF">LHYA1_G007240</name>
</gene>
<dbReference type="InterPro" id="IPR049326">
    <property type="entry name" value="Rhodopsin_dom_fungi"/>
</dbReference>
<name>A0A8H8QYP1_9HELO</name>
<dbReference type="PANTHER" id="PTHR33048">
    <property type="entry name" value="PTH11-LIKE INTEGRAL MEMBRANE PROTEIN (AFU_ORTHOLOGUE AFUA_5G11245)"/>
    <property type="match status" value="1"/>
</dbReference>
<dbReference type="PANTHER" id="PTHR33048:SF93">
    <property type="entry name" value="INTEGRAL MEMBRANE PROTEIN"/>
    <property type="match status" value="1"/>
</dbReference>
<keyword evidence="4 7" id="KW-0472">Membrane</keyword>
<feature type="transmembrane region" description="Helical" evidence="7">
    <location>
        <begin position="135"/>
        <end position="157"/>
    </location>
</feature>
<evidence type="ECO:0000256" key="2">
    <source>
        <dbReference type="ARBA" id="ARBA00022692"/>
    </source>
</evidence>
<evidence type="ECO:0000256" key="3">
    <source>
        <dbReference type="ARBA" id="ARBA00022989"/>
    </source>
</evidence>
<feature type="domain" description="Rhodopsin" evidence="8">
    <location>
        <begin position="74"/>
        <end position="315"/>
    </location>
</feature>
<evidence type="ECO:0000256" key="4">
    <source>
        <dbReference type="ARBA" id="ARBA00023136"/>
    </source>
</evidence>
<reference evidence="9 10" key="1">
    <citation type="submission" date="2018-05" db="EMBL/GenBank/DDBJ databases">
        <title>Genome sequencing and assembly of the regulated plant pathogen Lachnellula willkommii and related sister species for the development of diagnostic species identification markers.</title>
        <authorList>
            <person name="Giroux E."/>
            <person name="Bilodeau G."/>
        </authorList>
    </citation>
    <scope>NUCLEOTIDE SEQUENCE [LARGE SCALE GENOMIC DNA]</scope>
    <source>
        <strain evidence="9 10">CBS 185.66</strain>
    </source>
</reference>
<evidence type="ECO:0000256" key="1">
    <source>
        <dbReference type="ARBA" id="ARBA00004141"/>
    </source>
</evidence>
<feature type="transmembrane region" description="Helical" evidence="7">
    <location>
        <begin position="12"/>
        <end position="32"/>
    </location>
</feature>
<dbReference type="GO" id="GO:0016020">
    <property type="term" value="C:membrane"/>
    <property type="evidence" value="ECO:0007669"/>
    <property type="project" value="UniProtKB-SubCell"/>
</dbReference>
<feature type="transmembrane region" description="Helical" evidence="7">
    <location>
        <begin position="287"/>
        <end position="309"/>
    </location>
</feature>